<evidence type="ECO:0000313" key="4">
    <source>
        <dbReference type="Proteomes" id="UP000070501"/>
    </source>
</evidence>
<dbReference type="PANTHER" id="PTHR45615">
    <property type="entry name" value="MYOSIN HEAVY CHAIN, NON-MUSCLE"/>
    <property type="match status" value="1"/>
</dbReference>
<organism evidence="3 4">
    <name type="scientific">Microdochium bolleyi</name>
    <dbReference type="NCBI Taxonomy" id="196109"/>
    <lineage>
        <taxon>Eukaryota</taxon>
        <taxon>Fungi</taxon>
        <taxon>Dikarya</taxon>
        <taxon>Ascomycota</taxon>
        <taxon>Pezizomycotina</taxon>
        <taxon>Sordariomycetes</taxon>
        <taxon>Xylariomycetidae</taxon>
        <taxon>Xylariales</taxon>
        <taxon>Microdochiaceae</taxon>
        <taxon>Microdochium</taxon>
    </lineage>
</organism>
<feature type="region of interest" description="Disordered" evidence="2">
    <location>
        <begin position="764"/>
        <end position="840"/>
    </location>
</feature>
<dbReference type="EMBL" id="KQ964253">
    <property type="protein sequence ID" value="KXJ90316.1"/>
    <property type="molecule type" value="Genomic_DNA"/>
</dbReference>
<dbReference type="PANTHER" id="PTHR45615:SF80">
    <property type="entry name" value="GRIP DOMAIN-CONTAINING PROTEIN"/>
    <property type="match status" value="1"/>
</dbReference>
<name>A0A136IZX9_9PEZI</name>
<feature type="coiled-coil region" evidence="1">
    <location>
        <begin position="391"/>
        <end position="418"/>
    </location>
</feature>
<feature type="coiled-coil region" evidence="1">
    <location>
        <begin position="537"/>
        <end position="666"/>
    </location>
</feature>
<feature type="compositionally biased region" description="Low complexity" evidence="2">
    <location>
        <begin position="120"/>
        <end position="130"/>
    </location>
</feature>
<dbReference type="AlphaFoldDB" id="A0A136IZX9"/>
<feature type="region of interest" description="Disordered" evidence="2">
    <location>
        <begin position="253"/>
        <end position="273"/>
    </location>
</feature>
<evidence type="ECO:0000313" key="3">
    <source>
        <dbReference type="EMBL" id="KXJ90316.1"/>
    </source>
</evidence>
<proteinExistence type="predicted"/>
<feature type="compositionally biased region" description="Low complexity" evidence="2">
    <location>
        <begin position="29"/>
        <end position="52"/>
    </location>
</feature>
<keyword evidence="4" id="KW-1185">Reference proteome</keyword>
<evidence type="ECO:0000256" key="2">
    <source>
        <dbReference type="SAM" id="MobiDB-lite"/>
    </source>
</evidence>
<feature type="region of interest" description="Disordered" evidence="2">
    <location>
        <begin position="435"/>
        <end position="454"/>
    </location>
</feature>
<gene>
    <name evidence="3" type="ORF">Micbo1qcDRAFT_149219</name>
</gene>
<dbReference type="InParanoid" id="A0A136IZX9"/>
<reference evidence="4" key="1">
    <citation type="submission" date="2016-02" db="EMBL/GenBank/DDBJ databases">
        <title>Draft genome sequence of Microdochium bolleyi, a fungal endophyte of beachgrass.</title>
        <authorList>
            <consortium name="DOE Joint Genome Institute"/>
            <person name="David A.S."/>
            <person name="May G."/>
            <person name="Haridas S."/>
            <person name="Lim J."/>
            <person name="Wang M."/>
            <person name="Labutti K."/>
            <person name="Lipzen A."/>
            <person name="Barry K."/>
            <person name="Grigoriev I.V."/>
        </authorList>
    </citation>
    <scope>NUCLEOTIDE SEQUENCE [LARGE SCALE GENOMIC DNA]</scope>
    <source>
        <strain evidence="4">J235TASD1</strain>
    </source>
</reference>
<feature type="compositionally biased region" description="Polar residues" evidence="2">
    <location>
        <begin position="17"/>
        <end position="28"/>
    </location>
</feature>
<feature type="region of interest" description="Disordered" evidence="2">
    <location>
        <begin position="221"/>
        <end position="240"/>
    </location>
</feature>
<evidence type="ECO:0000256" key="1">
    <source>
        <dbReference type="SAM" id="Coils"/>
    </source>
</evidence>
<keyword evidence="1" id="KW-0175">Coiled coil</keyword>
<protein>
    <submittedName>
        <fullName evidence="3">Uncharacterized protein</fullName>
    </submittedName>
</protein>
<feature type="compositionally biased region" description="Acidic residues" evidence="2">
    <location>
        <begin position="829"/>
        <end position="840"/>
    </location>
</feature>
<feature type="compositionally biased region" description="Low complexity" evidence="2">
    <location>
        <begin position="139"/>
        <end position="149"/>
    </location>
</feature>
<feature type="compositionally biased region" description="Basic residues" evidence="2">
    <location>
        <begin position="778"/>
        <end position="794"/>
    </location>
</feature>
<accession>A0A136IZX9</accession>
<feature type="coiled-coil region" evidence="1">
    <location>
        <begin position="721"/>
        <end position="759"/>
    </location>
</feature>
<dbReference type="OrthoDB" id="3532430at2759"/>
<feature type="compositionally biased region" description="Polar residues" evidence="2">
    <location>
        <begin position="53"/>
        <end position="65"/>
    </location>
</feature>
<feature type="compositionally biased region" description="Polar residues" evidence="2">
    <location>
        <begin position="155"/>
        <end position="165"/>
    </location>
</feature>
<dbReference type="STRING" id="196109.A0A136IZX9"/>
<feature type="region of interest" description="Disordered" evidence="2">
    <location>
        <begin position="1"/>
        <end position="168"/>
    </location>
</feature>
<feature type="compositionally biased region" description="Basic and acidic residues" evidence="2">
    <location>
        <begin position="440"/>
        <end position="452"/>
    </location>
</feature>
<dbReference type="Proteomes" id="UP000070501">
    <property type="component" value="Unassembled WGS sequence"/>
</dbReference>
<sequence>MANTDGDTCIALRRTPRSCTLPSQPNPQSTSRTATATTKASRAITTTITTSKHQQPVENNITAVITKTPGKPRSRKRVRFSDPGPQGDNDNNDFELGQHPEAGVLSTGLTPMIRRSSLGTSTAESTASPSAKRRRHSTPAKSPSASSTPYRDGSSDVSATPSSIRFPSLRQILSDRVKRRIRRNGLSEEMNAIAAEQKQLQQEGGRDAELQQLRESLAAKDEEIERLRPAGPEEIGSRASKLVELQREIETMRRDLSTRSSPPCSSSSVARQADETGFYDWTSSARDPFSDYTDMDIDVEESRLDDSAFGDSTMVDLVCSTPSRRQKSKAVATGSASISLPTGSFPTPPCTSPTIPATPFSARQSNALHMPVTPKSHISVSVQADLPDADAEALEAELESLRLELKKITETLESQAALQTRLSSKVSSGLSAISTISSENPEHPHQHDEDASKSANVETQLDTLLQVLSDRTAALHELNSSLSSLGFPGEDSSEIITSLTSSLRGARLELEYLTPGELALPLTSHGAEVLDLVLTRLRDLARKEQEHEQTIDEYHALELSLRQQLSARVDVMDSLRAELKGSEQTIQARDEKISDLEIGIDRLKGAAEGYRRDIAELEGLVQRMEDDMLAAADTAEADLQRKERDMDKLKAAYAEQESELRSELDQFDSELSAMHESKQKEIKTLNRSHGKALAIRDARVTELRSEIDSINASLRRAYGTIQKLRVENMSLGQEVEAEKTRAKQAVDEMKAEMQRVVEMSNGFLATPKRGSDGSGVGGKRRTMSSTPARRRSTRKSSLAAVESAAEDMSLPTLAKPAKRPRRYDSGIGLDEDVEEAGEVM</sequence>
<dbReference type="Gene3D" id="1.10.287.1490">
    <property type="match status" value="1"/>
</dbReference>